<reference evidence="3" key="1">
    <citation type="submission" date="2022-01" db="EMBL/GenBank/DDBJ databases">
        <authorList>
            <person name="King R."/>
        </authorList>
    </citation>
    <scope>NUCLEOTIDE SEQUENCE</scope>
</reference>
<gene>
    <name evidence="3" type="ORF">CHIRRI_LOCUS5428</name>
</gene>
<dbReference type="InterPro" id="IPR051481">
    <property type="entry name" value="BTB-POZ/Galectin-3-binding"/>
</dbReference>
<evidence type="ECO:0000313" key="4">
    <source>
        <dbReference type="Proteomes" id="UP001153620"/>
    </source>
</evidence>
<evidence type="ECO:0000259" key="2">
    <source>
        <dbReference type="PROSITE" id="PS50097"/>
    </source>
</evidence>
<proteinExistence type="predicted"/>
<dbReference type="EMBL" id="OU895878">
    <property type="protein sequence ID" value="CAG9802520.1"/>
    <property type="molecule type" value="Genomic_DNA"/>
</dbReference>
<evidence type="ECO:0000313" key="3">
    <source>
        <dbReference type="EMBL" id="CAG9802520.1"/>
    </source>
</evidence>
<sequence length="132" mass="14862">MKDSCMLSGNSSKMPEVIQSDGPMAADEPDFTMFENKSGLAEDLKFLASIPELCDVTFLIGETREPVCAVKAILAARSRVFQKMLYQAPSPQQQRSKKEKEPQRETNKLRLFLKRSSEPLLNLQNAAQQVRN</sequence>
<feature type="compositionally biased region" description="Basic and acidic residues" evidence="1">
    <location>
        <begin position="96"/>
        <end position="107"/>
    </location>
</feature>
<dbReference type="InterPro" id="IPR000210">
    <property type="entry name" value="BTB/POZ_dom"/>
</dbReference>
<dbReference type="Proteomes" id="UP001153620">
    <property type="component" value="Chromosome 2"/>
</dbReference>
<dbReference type="PANTHER" id="PTHR24410">
    <property type="entry name" value="HL07962P-RELATED"/>
    <property type="match status" value="1"/>
</dbReference>
<dbReference type="InterPro" id="IPR011333">
    <property type="entry name" value="SKP1/BTB/POZ_sf"/>
</dbReference>
<accession>A0A9N9RTH4</accession>
<dbReference type="OrthoDB" id="6359816at2759"/>
<name>A0A9N9RTH4_9DIPT</name>
<protein>
    <recommendedName>
        <fullName evidence="2">BTB domain-containing protein</fullName>
    </recommendedName>
</protein>
<organism evidence="3 4">
    <name type="scientific">Chironomus riparius</name>
    <dbReference type="NCBI Taxonomy" id="315576"/>
    <lineage>
        <taxon>Eukaryota</taxon>
        <taxon>Metazoa</taxon>
        <taxon>Ecdysozoa</taxon>
        <taxon>Arthropoda</taxon>
        <taxon>Hexapoda</taxon>
        <taxon>Insecta</taxon>
        <taxon>Pterygota</taxon>
        <taxon>Neoptera</taxon>
        <taxon>Endopterygota</taxon>
        <taxon>Diptera</taxon>
        <taxon>Nematocera</taxon>
        <taxon>Chironomoidea</taxon>
        <taxon>Chironomidae</taxon>
        <taxon>Chironominae</taxon>
        <taxon>Chironomus</taxon>
    </lineage>
</organism>
<dbReference type="PROSITE" id="PS50097">
    <property type="entry name" value="BTB"/>
    <property type="match status" value="1"/>
</dbReference>
<feature type="domain" description="BTB" evidence="2">
    <location>
        <begin position="54"/>
        <end position="85"/>
    </location>
</feature>
<dbReference type="AlphaFoldDB" id="A0A9N9RTH4"/>
<feature type="region of interest" description="Disordered" evidence="1">
    <location>
        <begin position="87"/>
        <end position="107"/>
    </location>
</feature>
<reference evidence="3" key="2">
    <citation type="submission" date="2022-10" db="EMBL/GenBank/DDBJ databases">
        <authorList>
            <consortium name="ENA_rothamsted_submissions"/>
            <consortium name="culmorum"/>
            <person name="King R."/>
        </authorList>
    </citation>
    <scope>NUCLEOTIDE SEQUENCE</scope>
</reference>
<dbReference type="PANTHER" id="PTHR24410:SF46">
    <property type="entry name" value="SERINE-ENRICHED PROTEIN"/>
    <property type="match status" value="1"/>
</dbReference>
<dbReference type="Gene3D" id="3.30.710.10">
    <property type="entry name" value="Potassium Channel Kv1.1, Chain A"/>
    <property type="match status" value="1"/>
</dbReference>
<dbReference type="SUPFAM" id="SSF54695">
    <property type="entry name" value="POZ domain"/>
    <property type="match status" value="1"/>
</dbReference>
<evidence type="ECO:0000256" key="1">
    <source>
        <dbReference type="SAM" id="MobiDB-lite"/>
    </source>
</evidence>
<keyword evidence="4" id="KW-1185">Reference proteome</keyword>
<dbReference type="Pfam" id="PF00651">
    <property type="entry name" value="BTB"/>
    <property type="match status" value="1"/>
</dbReference>